<gene>
    <name evidence="2" type="ORF">METZ01_LOCUS100379</name>
</gene>
<dbReference type="Pfam" id="PF03981">
    <property type="entry name" value="Ubiq_cyt_C_chap"/>
    <property type="match status" value="1"/>
</dbReference>
<dbReference type="AlphaFoldDB" id="A0A381W4S7"/>
<dbReference type="EMBL" id="UINC01010707">
    <property type="protein sequence ID" value="SVA47525.1"/>
    <property type="molecule type" value="Genomic_DNA"/>
</dbReference>
<name>A0A381W4S7_9ZZZZ</name>
<accession>A0A381W4S7</accession>
<feature type="domain" description="Ubiquinol-cytochrome c chaperone" evidence="1">
    <location>
        <begin position="41"/>
        <end position="123"/>
    </location>
</feature>
<evidence type="ECO:0000259" key="1">
    <source>
        <dbReference type="Pfam" id="PF03981"/>
    </source>
</evidence>
<proteinExistence type="predicted"/>
<sequence>MILHYFIKKGTTDKKTAELIYQKIINNVNSIILCNSKVLKKDINTTFEITSIFIISIFFGSKLKKNKDDFLILQEIMNLFTSDLDYSFRLYGIGDMNIGKNVKFYLKKFYFRVSTYEKIFDNSDIDSFILFIKKLKIFHESENTKPVIEFLYDVSNKLIKESKKRSVNSDFLSRLFI</sequence>
<organism evidence="2">
    <name type="scientific">marine metagenome</name>
    <dbReference type="NCBI Taxonomy" id="408172"/>
    <lineage>
        <taxon>unclassified sequences</taxon>
        <taxon>metagenomes</taxon>
        <taxon>ecological metagenomes</taxon>
    </lineage>
</organism>
<evidence type="ECO:0000313" key="2">
    <source>
        <dbReference type="EMBL" id="SVA47525.1"/>
    </source>
</evidence>
<dbReference type="InterPro" id="IPR021150">
    <property type="entry name" value="Ubiq_cyt_c_chap"/>
</dbReference>
<reference evidence="2" key="1">
    <citation type="submission" date="2018-05" db="EMBL/GenBank/DDBJ databases">
        <authorList>
            <person name="Lanie J.A."/>
            <person name="Ng W.-L."/>
            <person name="Kazmierczak K.M."/>
            <person name="Andrzejewski T.M."/>
            <person name="Davidsen T.M."/>
            <person name="Wayne K.J."/>
            <person name="Tettelin H."/>
            <person name="Glass J.I."/>
            <person name="Rusch D."/>
            <person name="Podicherti R."/>
            <person name="Tsui H.-C.T."/>
            <person name="Winkler M.E."/>
        </authorList>
    </citation>
    <scope>NUCLEOTIDE SEQUENCE</scope>
</reference>
<protein>
    <recommendedName>
        <fullName evidence="1">Ubiquinol-cytochrome c chaperone domain-containing protein</fullName>
    </recommendedName>
</protein>